<dbReference type="PRINTS" id="PR00368">
    <property type="entry name" value="FADPNR"/>
</dbReference>
<evidence type="ECO:0000313" key="3">
    <source>
        <dbReference type="EMBL" id="NYB76105.1"/>
    </source>
</evidence>
<dbReference type="InterPro" id="IPR023753">
    <property type="entry name" value="FAD/NAD-binding_dom"/>
</dbReference>
<dbReference type="EMBL" id="JACBNQ010000042">
    <property type="protein sequence ID" value="NYB76105.1"/>
    <property type="molecule type" value="Genomic_DNA"/>
</dbReference>
<dbReference type="PANTHER" id="PTHR42949">
    <property type="entry name" value="ANAEROBIC GLYCEROL-3-PHOSPHATE DEHYDROGENASE SUBUNIT B"/>
    <property type="match status" value="1"/>
</dbReference>
<sequence length="369" mass="39787">MNNYDVVIVGAGPAGLAASIEAAGAGARVLLIDENNKPGGQLFKQIHKFFGSREHKAGTRGINIGTELLDDTEKLNIEVMLNTEVCGLTPDKKIWIIENKEISREITAGKIIIATGAYENSVQFDGWELPGVMGAGAAQTMINLNRVLPGHKVLMLGSGNVGVIVSYQLMQAGAEVAAIVEAAPTLGGYGVHTAKVARAGVPFYTSHTIKRAHGKNRVERVEIVQLDSNWKEIEGTEKIFDADTICLAVGLTPMVELIWLAGCKFTFIGSMGGYVPVHDRYMRTTVDGIYVAGDVAGIEEASTAMEEGRLAGISVAYDLNLIDDAQAEKRIEEIWTKLDSLRCGQFGEKRKTAKDRILEEGEGMILCHA</sequence>
<dbReference type="Proteomes" id="UP000611629">
    <property type="component" value="Unassembled WGS sequence"/>
</dbReference>
<reference evidence="3" key="1">
    <citation type="submission" date="2020-07" db="EMBL/GenBank/DDBJ databases">
        <title>Genomic analysis of a strain of Sedimentibacter Hydroxybenzoicus DSM7310.</title>
        <authorList>
            <person name="Ma S."/>
        </authorList>
    </citation>
    <scope>NUCLEOTIDE SEQUENCE</scope>
    <source>
        <strain evidence="3">DSM 7310</strain>
    </source>
</reference>
<dbReference type="InterPro" id="IPR036188">
    <property type="entry name" value="FAD/NAD-bd_sf"/>
</dbReference>
<dbReference type="AlphaFoldDB" id="A0A974GYC6"/>
<accession>A0A974GYC6</accession>
<gene>
    <name evidence="3" type="ORF">HZF24_18315</name>
</gene>
<keyword evidence="4" id="KW-1185">Reference proteome</keyword>
<evidence type="ECO:0000259" key="2">
    <source>
        <dbReference type="Pfam" id="PF07992"/>
    </source>
</evidence>
<dbReference type="PANTHER" id="PTHR42949:SF3">
    <property type="entry name" value="ANAEROBIC GLYCEROL-3-PHOSPHATE DEHYDROGENASE SUBUNIT B"/>
    <property type="match status" value="1"/>
</dbReference>
<dbReference type="Gene3D" id="3.50.50.60">
    <property type="entry name" value="FAD/NAD(P)-binding domain"/>
    <property type="match status" value="2"/>
</dbReference>
<name>A0A974GYC6_SEDHY</name>
<feature type="domain" description="FAD/NAD(P)-binding" evidence="2">
    <location>
        <begin position="4"/>
        <end position="308"/>
    </location>
</feature>
<dbReference type="RefSeq" id="WP_179239820.1">
    <property type="nucleotide sequence ID" value="NZ_JACBNQ010000042.1"/>
</dbReference>
<dbReference type="GO" id="GO:0016491">
    <property type="term" value="F:oxidoreductase activity"/>
    <property type="evidence" value="ECO:0007669"/>
    <property type="project" value="UniProtKB-KW"/>
</dbReference>
<proteinExistence type="predicted"/>
<evidence type="ECO:0000313" key="4">
    <source>
        <dbReference type="Proteomes" id="UP000611629"/>
    </source>
</evidence>
<dbReference type="SUPFAM" id="SSF51905">
    <property type="entry name" value="FAD/NAD(P)-binding domain"/>
    <property type="match status" value="1"/>
</dbReference>
<dbReference type="Pfam" id="PF07992">
    <property type="entry name" value="Pyr_redox_2"/>
    <property type="match status" value="1"/>
</dbReference>
<dbReference type="InterPro" id="IPR051691">
    <property type="entry name" value="Metab_Enz_Cyan_OpOx_G3PDH"/>
</dbReference>
<organism evidence="3 4">
    <name type="scientific">Sedimentibacter hydroxybenzoicus DSM 7310</name>
    <dbReference type="NCBI Taxonomy" id="1123245"/>
    <lineage>
        <taxon>Bacteria</taxon>
        <taxon>Bacillati</taxon>
        <taxon>Bacillota</taxon>
        <taxon>Tissierellia</taxon>
        <taxon>Sedimentibacter</taxon>
    </lineage>
</organism>
<keyword evidence="1" id="KW-0560">Oxidoreductase</keyword>
<evidence type="ECO:0000256" key="1">
    <source>
        <dbReference type="ARBA" id="ARBA00023002"/>
    </source>
</evidence>
<dbReference type="PRINTS" id="PR00411">
    <property type="entry name" value="PNDRDTASEI"/>
</dbReference>
<protein>
    <submittedName>
        <fullName evidence="3">FAD-dependent oxidoreductase</fullName>
    </submittedName>
</protein>
<comment type="caution">
    <text evidence="3">The sequence shown here is derived from an EMBL/GenBank/DDBJ whole genome shotgun (WGS) entry which is preliminary data.</text>
</comment>